<dbReference type="Gene3D" id="3.30.160.20">
    <property type="match status" value="1"/>
</dbReference>
<dbReference type="Pfam" id="PF00472">
    <property type="entry name" value="RF-1"/>
    <property type="match status" value="1"/>
</dbReference>
<dbReference type="AlphaFoldDB" id="A0A2T5VAP8"/>
<dbReference type="GO" id="GO:0003747">
    <property type="term" value="F:translation release factor activity"/>
    <property type="evidence" value="ECO:0007669"/>
    <property type="project" value="InterPro"/>
</dbReference>
<comment type="similarity">
    <text evidence="1">Belongs to the prokaryotic/mitochondrial release factor family.</text>
</comment>
<organism evidence="4 5">
    <name type="scientific">Breoghania corrubedonensis</name>
    <dbReference type="NCBI Taxonomy" id="665038"/>
    <lineage>
        <taxon>Bacteria</taxon>
        <taxon>Pseudomonadati</taxon>
        <taxon>Pseudomonadota</taxon>
        <taxon>Alphaproteobacteria</taxon>
        <taxon>Hyphomicrobiales</taxon>
        <taxon>Stappiaceae</taxon>
        <taxon>Breoghania</taxon>
    </lineage>
</organism>
<accession>A0A2T5VAP8</accession>
<feature type="compositionally biased region" description="Basic residues" evidence="2">
    <location>
        <begin position="105"/>
        <end position="134"/>
    </location>
</feature>
<protein>
    <submittedName>
        <fullName evidence="4">Ribosome-associated protein</fullName>
    </submittedName>
</protein>
<dbReference type="OrthoDB" id="9815709at2"/>
<dbReference type="InterPro" id="IPR000352">
    <property type="entry name" value="Pep_chain_release_fac_I"/>
</dbReference>
<sequence>MIAITDTIAIDESEIEEVFIRSAGPGGQNVNKVSSAVQLRFDIRHSPSLPDYVKRKAEVLAGSRLTKDGVIVIQAMRFRTQEQNRGDAIERLVELLQKASERQAYRVKTKPTKAAKRRRLESKTKRGAVKKLRSGKIGTD</sequence>
<keyword evidence="5" id="KW-1185">Reference proteome</keyword>
<dbReference type="PROSITE" id="PS00745">
    <property type="entry name" value="RF_PROK_I"/>
    <property type="match status" value="1"/>
</dbReference>
<dbReference type="EMBL" id="QAYG01000003">
    <property type="protein sequence ID" value="PTW60827.1"/>
    <property type="molecule type" value="Genomic_DNA"/>
</dbReference>
<feature type="domain" description="Prokaryotic-type class I peptide chain release factors" evidence="3">
    <location>
        <begin position="21"/>
        <end position="37"/>
    </location>
</feature>
<gene>
    <name evidence="4" type="ORF">C8N35_1036</name>
</gene>
<evidence type="ECO:0000256" key="1">
    <source>
        <dbReference type="ARBA" id="ARBA00010835"/>
    </source>
</evidence>
<dbReference type="GO" id="GO:0004045">
    <property type="term" value="F:peptidyl-tRNA hydrolase activity"/>
    <property type="evidence" value="ECO:0007669"/>
    <property type="project" value="TreeGrafter"/>
</dbReference>
<comment type="caution">
    <text evidence="4">The sequence shown here is derived from an EMBL/GenBank/DDBJ whole genome shotgun (WGS) entry which is preliminary data.</text>
</comment>
<dbReference type="RefSeq" id="WP_107989672.1">
    <property type="nucleotide sequence ID" value="NZ_QAYG01000003.1"/>
</dbReference>
<dbReference type="GO" id="GO:0043022">
    <property type="term" value="F:ribosome binding"/>
    <property type="evidence" value="ECO:0007669"/>
    <property type="project" value="TreeGrafter"/>
</dbReference>
<dbReference type="NCBIfam" id="NF006718">
    <property type="entry name" value="PRK09256.1"/>
    <property type="match status" value="1"/>
</dbReference>
<dbReference type="Proteomes" id="UP000244081">
    <property type="component" value="Unassembled WGS sequence"/>
</dbReference>
<dbReference type="PANTHER" id="PTHR47814">
    <property type="entry name" value="PEPTIDYL-TRNA HYDROLASE ARFB"/>
    <property type="match status" value="1"/>
</dbReference>
<dbReference type="SUPFAM" id="SSF75620">
    <property type="entry name" value="Release factor"/>
    <property type="match status" value="1"/>
</dbReference>
<dbReference type="InterPro" id="IPR045853">
    <property type="entry name" value="Pep_chain_release_fac_I_sf"/>
</dbReference>
<dbReference type="GO" id="GO:0072344">
    <property type="term" value="P:rescue of stalled ribosome"/>
    <property type="evidence" value="ECO:0007669"/>
    <property type="project" value="TreeGrafter"/>
</dbReference>
<name>A0A2T5VAP8_9HYPH</name>
<feature type="region of interest" description="Disordered" evidence="2">
    <location>
        <begin position="104"/>
        <end position="140"/>
    </location>
</feature>
<proteinExistence type="inferred from homology"/>
<evidence type="ECO:0000313" key="5">
    <source>
        <dbReference type="Proteomes" id="UP000244081"/>
    </source>
</evidence>
<evidence type="ECO:0000256" key="2">
    <source>
        <dbReference type="SAM" id="MobiDB-lite"/>
    </source>
</evidence>
<dbReference type="PANTHER" id="PTHR47814:SF1">
    <property type="entry name" value="PEPTIDYL-TRNA HYDROLASE ARFB"/>
    <property type="match status" value="1"/>
</dbReference>
<reference evidence="4 5" key="1">
    <citation type="submission" date="2018-04" db="EMBL/GenBank/DDBJ databases">
        <title>Genomic Encyclopedia of Archaeal and Bacterial Type Strains, Phase II (KMG-II): from individual species to whole genera.</title>
        <authorList>
            <person name="Goeker M."/>
        </authorList>
    </citation>
    <scope>NUCLEOTIDE SEQUENCE [LARGE SCALE GENOMIC DNA]</scope>
    <source>
        <strain evidence="4 5">DSM 23382</strain>
    </source>
</reference>
<evidence type="ECO:0000259" key="3">
    <source>
        <dbReference type="PROSITE" id="PS00745"/>
    </source>
</evidence>
<evidence type="ECO:0000313" key="4">
    <source>
        <dbReference type="EMBL" id="PTW60827.1"/>
    </source>
</evidence>